<dbReference type="OrthoDB" id="1233056at2"/>
<dbReference type="RefSeq" id="WP_131607574.1">
    <property type="nucleotide sequence ID" value="NZ_SJSM01000002.1"/>
</dbReference>
<evidence type="ECO:0000313" key="3">
    <source>
        <dbReference type="EMBL" id="TCC98591.1"/>
    </source>
</evidence>
<organism evidence="3 4">
    <name type="scientific">Pedobacter hiemivivus</name>
    <dbReference type="NCBI Taxonomy" id="2530454"/>
    <lineage>
        <taxon>Bacteria</taxon>
        <taxon>Pseudomonadati</taxon>
        <taxon>Bacteroidota</taxon>
        <taxon>Sphingobacteriia</taxon>
        <taxon>Sphingobacteriales</taxon>
        <taxon>Sphingobacteriaceae</taxon>
        <taxon>Pedobacter</taxon>
    </lineage>
</organism>
<name>A0A4R0NDW2_9SPHI</name>
<dbReference type="Gene3D" id="2.150.10.10">
    <property type="entry name" value="Serralysin-like metalloprotease, C-terminal"/>
    <property type="match status" value="1"/>
</dbReference>
<dbReference type="PROSITE" id="PS51688">
    <property type="entry name" value="ICA"/>
    <property type="match status" value="1"/>
</dbReference>
<dbReference type="Proteomes" id="UP000291117">
    <property type="component" value="Unassembled WGS sequence"/>
</dbReference>
<keyword evidence="4" id="KW-1185">Reference proteome</keyword>
<feature type="domain" description="Peptidase S74" evidence="2">
    <location>
        <begin position="319"/>
        <end position="414"/>
    </location>
</feature>
<accession>A0A4R0NDW2</accession>
<proteinExistence type="predicted"/>
<feature type="coiled-coil region" evidence="1">
    <location>
        <begin position="452"/>
        <end position="482"/>
    </location>
</feature>
<sequence length="488" mass="52302">MIKLYFVFAILFTLNTCLVKGQAGIGTLTPHASAQLEIVSTNKGLLIPRIALASRPAAPATGLMIYQTDSTPGFYYYNGTAWVNISSMSTLTSNLNTNTQTLSFDGTANGMKLLSEGGVAVYGVRNSSISTTPDLNLQLDKSGGFVVKGVLGTGTIPASGSGERMMFHAYKGSFRAGGVGVGSDSWDETYNGFYSLATGYNTKAAGNYTVALGYQCSAMSAYGIAMGYTSISHGTSAVAIGYRCTANADYSVALGHRASNGGRTGCMIMNDASNTDSLLSTLNNQFSARYANGYRLFTNTTKTIGVSLAANGNAWASVSDSTRKENYSKPDHEYFLAKLGKLRIGSWNYKVQDKSIRHYGPMAQEIFSAFGKDKLGTIGADTTLNTADMDGIMMIMLQGLEKRSAEQLTLTRQLTSEMAGLKLENSILQEKVAKGADPKALKEIIQNQTIVIDQQSQKITQLTAEAAELRKIKQRLDALEQVMIATAR</sequence>
<dbReference type="InterPro" id="IPR030392">
    <property type="entry name" value="S74_ICA"/>
</dbReference>
<dbReference type="GO" id="GO:0019867">
    <property type="term" value="C:outer membrane"/>
    <property type="evidence" value="ECO:0007669"/>
    <property type="project" value="InterPro"/>
</dbReference>
<comment type="caution">
    <text evidence="3">The sequence shown here is derived from an EMBL/GenBank/DDBJ whole genome shotgun (WGS) entry which is preliminary data.</text>
</comment>
<dbReference type="InterPro" id="IPR011049">
    <property type="entry name" value="Serralysin-like_metalloprot_C"/>
</dbReference>
<evidence type="ECO:0000313" key="4">
    <source>
        <dbReference type="Proteomes" id="UP000291117"/>
    </source>
</evidence>
<protein>
    <recommendedName>
        <fullName evidence="2">Peptidase S74 domain-containing protein</fullName>
    </recommendedName>
</protein>
<gene>
    <name evidence="3" type="ORF">EZ444_04765</name>
</gene>
<dbReference type="Pfam" id="PF05658">
    <property type="entry name" value="YadA_head"/>
    <property type="match status" value="2"/>
</dbReference>
<dbReference type="EMBL" id="SJSM01000002">
    <property type="protein sequence ID" value="TCC98591.1"/>
    <property type="molecule type" value="Genomic_DNA"/>
</dbReference>
<dbReference type="InterPro" id="IPR008640">
    <property type="entry name" value="Adhesin_Head_dom"/>
</dbReference>
<evidence type="ECO:0000256" key="1">
    <source>
        <dbReference type="SAM" id="Coils"/>
    </source>
</evidence>
<reference evidence="3 4" key="1">
    <citation type="submission" date="2019-02" db="EMBL/GenBank/DDBJ databases">
        <title>Pedobacter sp. RP-3-8 sp. nov., isolated from Arctic soil.</title>
        <authorList>
            <person name="Dahal R.H."/>
        </authorList>
    </citation>
    <scope>NUCLEOTIDE SEQUENCE [LARGE SCALE GENOMIC DNA]</scope>
    <source>
        <strain evidence="3 4">RP-3-8</strain>
    </source>
</reference>
<dbReference type="AlphaFoldDB" id="A0A4R0NDW2"/>
<evidence type="ECO:0000259" key="2">
    <source>
        <dbReference type="PROSITE" id="PS51688"/>
    </source>
</evidence>
<keyword evidence="1" id="KW-0175">Coiled coil</keyword>
<dbReference type="Pfam" id="PF13884">
    <property type="entry name" value="Peptidase_S74"/>
    <property type="match status" value="1"/>
</dbReference>
<dbReference type="SUPFAM" id="SSF101967">
    <property type="entry name" value="Adhesin YadA, collagen-binding domain"/>
    <property type="match status" value="1"/>
</dbReference>